<dbReference type="AlphaFoldDB" id="A0A1M4YP96"/>
<dbReference type="OrthoDB" id="9153118at2"/>
<evidence type="ECO:0000313" key="1">
    <source>
        <dbReference type="EMBL" id="SHF07483.1"/>
    </source>
</evidence>
<dbReference type="RefSeq" id="WP_073155077.1">
    <property type="nucleotide sequence ID" value="NZ_FQVL01000007.1"/>
</dbReference>
<dbReference type="EMBL" id="FQVL01000007">
    <property type="protein sequence ID" value="SHF07483.1"/>
    <property type="molecule type" value="Genomic_DNA"/>
</dbReference>
<evidence type="ECO:0000313" key="2">
    <source>
        <dbReference type="Proteomes" id="UP000184476"/>
    </source>
</evidence>
<evidence type="ECO:0008006" key="3">
    <source>
        <dbReference type="Google" id="ProtNLM"/>
    </source>
</evidence>
<accession>A0A1M4YP96</accession>
<reference evidence="1 2" key="1">
    <citation type="submission" date="2016-11" db="EMBL/GenBank/DDBJ databases">
        <authorList>
            <person name="Jaros S."/>
            <person name="Januszkiewicz K."/>
            <person name="Wedrychowicz H."/>
        </authorList>
    </citation>
    <scope>NUCLEOTIDE SEQUENCE [LARGE SCALE GENOMIC DNA]</scope>
    <source>
        <strain evidence="1 2">DSM 44666</strain>
    </source>
</reference>
<dbReference type="Proteomes" id="UP000184476">
    <property type="component" value="Unassembled WGS sequence"/>
</dbReference>
<dbReference type="STRING" id="112248.SAMN05444392_10765"/>
<sequence>MLDFTELKLENLVIHKVGNRMRNEKLIIADSVQDSIDNDTKDVLLKYLLSPFRKKEPIYKFTHETNIKLNEVYAYTKEIFDDPDKFHGCSVNILKHLYSVSTHPQIKSGEFYMVYFKDCIVDKQKVDTIGIFKTENKDIYLKVNERYNEFTLGYEKGININKLDKGCLIFNIGSSIGFQVSVVDNSNAKEAQYWKDEFLKLDYIQNSDFKTNHFISMFNEYCNNGHVNNLEKKEKIIMRNKGLQYLMENDHFDIEDFKTEVIKKQDEVEGFDNFRKNYYEEERISIDDSFIVTQNTVQKMRKKVDNKINLDDGVEIRISNAEPELIEKGYDERKQMWFYKLFYKNEE</sequence>
<proteinExistence type="predicted"/>
<dbReference type="InterPro" id="IPR007358">
    <property type="entry name" value="Nucleoid_associated_NdpA"/>
</dbReference>
<name>A0A1M4YP96_9BACL</name>
<dbReference type="Pfam" id="PF04245">
    <property type="entry name" value="NA37"/>
    <property type="match status" value="1"/>
</dbReference>
<dbReference type="GO" id="GO:0009295">
    <property type="term" value="C:nucleoid"/>
    <property type="evidence" value="ECO:0007669"/>
    <property type="project" value="InterPro"/>
</dbReference>
<gene>
    <name evidence="1" type="ORF">SAMN05444392_10765</name>
</gene>
<protein>
    <recommendedName>
        <fullName evidence="3">Nucleoid associated protein NdpA</fullName>
    </recommendedName>
</protein>
<keyword evidence="2" id="KW-1185">Reference proteome</keyword>
<organism evidence="1 2">
    <name type="scientific">Seinonella peptonophila</name>
    <dbReference type="NCBI Taxonomy" id="112248"/>
    <lineage>
        <taxon>Bacteria</taxon>
        <taxon>Bacillati</taxon>
        <taxon>Bacillota</taxon>
        <taxon>Bacilli</taxon>
        <taxon>Bacillales</taxon>
        <taxon>Thermoactinomycetaceae</taxon>
        <taxon>Seinonella</taxon>
    </lineage>
</organism>